<dbReference type="InterPro" id="IPR025363">
    <property type="entry name" value="DUF4267"/>
</dbReference>
<dbReference type="AlphaFoldDB" id="A0A543FUH3"/>
<protein>
    <submittedName>
        <fullName evidence="2">Uncharacterized protein DUF4267</fullName>
    </submittedName>
</protein>
<accession>A0A543FUH3</accession>
<dbReference type="Pfam" id="PF14087">
    <property type="entry name" value="DUF4267"/>
    <property type="match status" value="1"/>
</dbReference>
<dbReference type="OrthoDB" id="119790at2"/>
<comment type="caution">
    <text evidence="2">The sequence shown here is derived from an EMBL/GenBank/DDBJ whole genome shotgun (WGS) entry which is preliminary data.</text>
</comment>
<evidence type="ECO:0000256" key="1">
    <source>
        <dbReference type="SAM" id="Phobius"/>
    </source>
</evidence>
<keyword evidence="1" id="KW-0812">Transmembrane</keyword>
<keyword evidence="1" id="KW-0472">Membrane</keyword>
<keyword evidence="1" id="KW-1133">Transmembrane helix</keyword>
<feature type="transmembrane region" description="Helical" evidence="1">
    <location>
        <begin position="73"/>
        <end position="94"/>
    </location>
</feature>
<reference evidence="2 3" key="1">
    <citation type="submission" date="2019-06" db="EMBL/GenBank/DDBJ databases">
        <title>Sequencing the genomes of 1000 actinobacteria strains.</title>
        <authorList>
            <person name="Klenk H.-P."/>
        </authorList>
    </citation>
    <scope>NUCLEOTIDE SEQUENCE [LARGE SCALE GENOMIC DNA]</scope>
    <source>
        <strain evidence="2 3">DSM 45511</strain>
    </source>
</reference>
<feature type="transmembrane region" description="Helical" evidence="1">
    <location>
        <begin position="7"/>
        <end position="27"/>
    </location>
</feature>
<gene>
    <name evidence="2" type="ORF">FB388_4712</name>
</gene>
<organism evidence="2 3">
    <name type="scientific">Pseudonocardia cypriaca</name>
    <dbReference type="NCBI Taxonomy" id="882449"/>
    <lineage>
        <taxon>Bacteria</taxon>
        <taxon>Bacillati</taxon>
        <taxon>Actinomycetota</taxon>
        <taxon>Actinomycetes</taxon>
        <taxon>Pseudonocardiales</taxon>
        <taxon>Pseudonocardiaceae</taxon>
        <taxon>Pseudonocardia</taxon>
    </lineage>
</organism>
<feature type="transmembrane region" description="Helical" evidence="1">
    <location>
        <begin position="47"/>
        <end position="66"/>
    </location>
</feature>
<dbReference type="RefSeq" id="WP_142104312.1">
    <property type="nucleotide sequence ID" value="NZ_VFPH01000002.1"/>
</dbReference>
<sequence>MWLHRIALVVAGLIGVGIIFIGLRFLLDPAAAAVAFGVPAPAADDPFLAVKGVRDIGSGLILLTLLALRRPHVLGWVTLAASSIPIGDALIVLANGGPAYAAYGIHGATAVVAIATAAVLVSGRAGRPVPRGSAAPAH</sequence>
<name>A0A543FUH3_9PSEU</name>
<feature type="transmembrane region" description="Helical" evidence="1">
    <location>
        <begin position="100"/>
        <end position="121"/>
    </location>
</feature>
<keyword evidence="3" id="KW-1185">Reference proteome</keyword>
<dbReference type="EMBL" id="VFPH01000002">
    <property type="protein sequence ID" value="TQM37497.1"/>
    <property type="molecule type" value="Genomic_DNA"/>
</dbReference>
<evidence type="ECO:0000313" key="2">
    <source>
        <dbReference type="EMBL" id="TQM37497.1"/>
    </source>
</evidence>
<evidence type="ECO:0000313" key="3">
    <source>
        <dbReference type="Proteomes" id="UP000319818"/>
    </source>
</evidence>
<proteinExistence type="predicted"/>
<dbReference type="Proteomes" id="UP000319818">
    <property type="component" value="Unassembled WGS sequence"/>
</dbReference>